<comment type="similarity">
    <text evidence="2">Belongs to the resistance-nodulation-cell division (RND) (TC 2.A.6) family. MmpL subfamily.</text>
</comment>
<feature type="transmembrane region" description="Helical" evidence="7">
    <location>
        <begin position="323"/>
        <end position="345"/>
    </location>
</feature>
<evidence type="ECO:0000313" key="10">
    <source>
        <dbReference type="Proteomes" id="UP000242320"/>
    </source>
</evidence>
<dbReference type="Pfam" id="PF03176">
    <property type="entry name" value="MMPL"/>
    <property type="match status" value="2"/>
</dbReference>
<feature type="domain" description="SSD" evidence="8">
    <location>
        <begin position="193"/>
        <end position="344"/>
    </location>
</feature>
<dbReference type="GO" id="GO:0005886">
    <property type="term" value="C:plasma membrane"/>
    <property type="evidence" value="ECO:0007669"/>
    <property type="project" value="UniProtKB-SubCell"/>
</dbReference>
<dbReference type="SUPFAM" id="SSF82866">
    <property type="entry name" value="Multidrug efflux transporter AcrB transmembrane domain"/>
    <property type="match status" value="2"/>
</dbReference>
<reference evidence="9 10" key="1">
    <citation type="submission" date="2017-04" db="EMBL/GenBank/DDBJ databases">
        <title>The new phylogeny of genus Mycobacterium.</title>
        <authorList>
            <person name="Tortoli E."/>
            <person name="Trovato A."/>
            <person name="Cirillo D.M."/>
        </authorList>
    </citation>
    <scope>NUCLEOTIDE SEQUENCE [LARGE SCALE GENOMIC DNA]</scope>
    <source>
        <strain evidence="9 10">DSM 45247</strain>
    </source>
</reference>
<feature type="transmembrane region" description="Helical" evidence="7">
    <location>
        <begin position="377"/>
        <end position="398"/>
    </location>
</feature>
<dbReference type="AlphaFoldDB" id="A0A1X2KTB2"/>
<comment type="caution">
    <text evidence="9">The sequence shown here is derived from an EMBL/GenBank/DDBJ whole genome shotgun (WGS) entry which is preliminary data.</text>
</comment>
<evidence type="ECO:0000256" key="5">
    <source>
        <dbReference type="ARBA" id="ARBA00022989"/>
    </source>
</evidence>
<evidence type="ECO:0000256" key="1">
    <source>
        <dbReference type="ARBA" id="ARBA00004651"/>
    </source>
</evidence>
<dbReference type="InterPro" id="IPR000731">
    <property type="entry name" value="SSD"/>
</dbReference>
<gene>
    <name evidence="9" type="ORF">B8W69_20180</name>
</gene>
<feature type="transmembrane region" description="Helical" evidence="7">
    <location>
        <begin position="919"/>
        <end position="942"/>
    </location>
</feature>
<sequence length="1012" mass="108081">MRRIAAFVVRWPWVVIGAWAALAVALPLTFPSLNEMAQKHPLAILPSNAPSSITARKMTEAFHESGSDDLLLVALTDEKGLGPADEATYRKLVTALRQDTRDVVMLQDFVSAPPLRSVVTSKDHKAWVFPVGVAGELGTPQSYAAFNRISDIVKRTLENNPTGTPLAVNLTGPAATVADLTVAGDRDRLPIELAIAILVLIVLIFVYRSAVTMLLPLITIGLSLMIAEAAVAGYSQFTGSGVSNQSIVFLSAIMAGAGTDYAVFLISRYHDYLRSGDDFDQAMKKALISIGKVITASASTVGITFLLISFARMGVFKTVGISSAIGIGVAFLAAVTLLPAIMVLAGPRGWIKPRRELTARFWRRSGIRIVRRPRAHLVASVLVLIILASCAGLVRYNYDDRKALRASAPSSIGYAALDRHFPVNQSIPEYILVQSPHDLRTPQALADLEQMADRVSQLPNVGAVSGITRPTGNVPEQFRATYQAGAIGSLLAGGSRMINDQTNDLNRLTEGAGTLADNLGDVRGQVNQLAASVRELETAFSSTKNQYSGNALVEEVDIAARLVDHVNSLSNAMGWNFSAAKNMFAWIGPVLTALQGNPVCDADSSCSATRGTFEQLVGARDQADLDAINDLSHQLQEYPDKRALKASTDRLRSAFAKLSDVLHSMGMDKPGGLQANLNTLQSGADQLAGGSRQVADAVAQLIDKVKQLGAGLSESAAFLLSLKRDAARPAMAGFNIPSQLLHLPEFQQAAKVFISQDGRSVRYLVQTKLNPFSTEAMDQVNAITATARGAQPNTALADATVSMAGYTAGLKDTRDYYQHDIRFIIAVTLLVVLLTLIALLRAIVAPLYLVATVVISYLSAVGIGGLGFQFLLGQHLHWSVPPLAFVVLVAVGADYNMLLVSRMRDESPHSMRYGIIRTLSSTGGVITAAGLIFAASMCGLLFSSIGTVIQGGFVIGVGILLDTFLVRTITVPAIAALAGRANWWPSRMSVGRSLRRRPPSQAAVGRAEPEPS</sequence>
<evidence type="ECO:0000256" key="4">
    <source>
        <dbReference type="ARBA" id="ARBA00022692"/>
    </source>
</evidence>
<feature type="transmembrane region" description="Helical" evidence="7">
    <location>
        <begin position="287"/>
        <end position="311"/>
    </location>
</feature>
<keyword evidence="4 7" id="KW-0812">Transmembrane</keyword>
<feature type="transmembrane region" description="Helical" evidence="7">
    <location>
        <begin position="847"/>
        <end position="872"/>
    </location>
</feature>
<dbReference type="RefSeq" id="WP_085291594.1">
    <property type="nucleotide sequence ID" value="NZ_NCXM01000022.1"/>
</dbReference>
<dbReference type="InterPro" id="IPR050545">
    <property type="entry name" value="Mycobact_MmpL"/>
</dbReference>
<evidence type="ECO:0000313" key="9">
    <source>
        <dbReference type="EMBL" id="OSC24980.1"/>
    </source>
</evidence>
<evidence type="ECO:0000259" key="8">
    <source>
        <dbReference type="PROSITE" id="PS50156"/>
    </source>
</evidence>
<feature type="transmembrane region" description="Helical" evidence="7">
    <location>
        <begin position="878"/>
        <end position="898"/>
    </location>
</feature>
<dbReference type="InterPro" id="IPR004707">
    <property type="entry name" value="MmpL_fam"/>
</dbReference>
<comment type="subcellular location">
    <subcellularLocation>
        <location evidence="1">Cell membrane</location>
        <topology evidence="1">Multi-pass membrane protein</topology>
    </subcellularLocation>
</comment>
<keyword evidence="6 7" id="KW-0472">Membrane</keyword>
<evidence type="ECO:0000256" key="7">
    <source>
        <dbReference type="SAM" id="Phobius"/>
    </source>
</evidence>
<keyword evidence="10" id="KW-1185">Reference proteome</keyword>
<dbReference type="Gene3D" id="1.20.1640.10">
    <property type="entry name" value="Multidrug efflux transporter AcrB transmembrane domain"/>
    <property type="match status" value="2"/>
</dbReference>
<dbReference type="InterPro" id="IPR004869">
    <property type="entry name" value="MMPL_dom"/>
</dbReference>
<dbReference type="Proteomes" id="UP000242320">
    <property type="component" value="Unassembled WGS sequence"/>
</dbReference>
<dbReference type="PROSITE" id="PS50156">
    <property type="entry name" value="SSD"/>
    <property type="match status" value="1"/>
</dbReference>
<dbReference type="EMBL" id="NCXM01000022">
    <property type="protein sequence ID" value="OSC24980.1"/>
    <property type="molecule type" value="Genomic_DNA"/>
</dbReference>
<feature type="transmembrane region" description="Helical" evidence="7">
    <location>
        <begin position="214"/>
        <end position="235"/>
    </location>
</feature>
<proteinExistence type="inferred from homology"/>
<keyword evidence="5 7" id="KW-1133">Transmembrane helix</keyword>
<dbReference type="PANTHER" id="PTHR33406:SF6">
    <property type="entry name" value="MEMBRANE PROTEIN YDGH-RELATED"/>
    <property type="match status" value="1"/>
</dbReference>
<organism evidence="9 10">
    <name type="scientific">Mycolicibacterium vulneris</name>
    <dbReference type="NCBI Taxonomy" id="547163"/>
    <lineage>
        <taxon>Bacteria</taxon>
        <taxon>Bacillati</taxon>
        <taxon>Actinomycetota</taxon>
        <taxon>Actinomycetes</taxon>
        <taxon>Mycobacteriales</taxon>
        <taxon>Mycobacteriaceae</taxon>
        <taxon>Mycolicibacterium</taxon>
    </lineage>
</organism>
<accession>A0A1X2KTB2</accession>
<feature type="transmembrane region" description="Helical" evidence="7">
    <location>
        <begin position="948"/>
        <end position="978"/>
    </location>
</feature>
<evidence type="ECO:0000256" key="2">
    <source>
        <dbReference type="ARBA" id="ARBA00010157"/>
    </source>
</evidence>
<keyword evidence="3" id="KW-1003">Cell membrane</keyword>
<protein>
    <submittedName>
        <fullName evidence="9">MMPL family RND transporter</fullName>
    </submittedName>
</protein>
<evidence type="ECO:0000256" key="3">
    <source>
        <dbReference type="ARBA" id="ARBA00022475"/>
    </source>
</evidence>
<name>A0A1X2KTB2_9MYCO</name>
<dbReference type="FunFam" id="1.20.1640.10:FF:000020">
    <property type="entry name" value="Transmembrane transport protein MmpL10"/>
    <property type="match status" value="1"/>
</dbReference>
<feature type="transmembrane region" description="Helical" evidence="7">
    <location>
        <begin position="821"/>
        <end position="840"/>
    </location>
</feature>
<dbReference type="PANTHER" id="PTHR33406">
    <property type="entry name" value="MEMBRANE PROTEIN MJ1562-RELATED"/>
    <property type="match status" value="1"/>
</dbReference>
<dbReference type="OrthoDB" id="2365435at2"/>
<feature type="transmembrane region" description="Helical" evidence="7">
    <location>
        <begin position="189"/>
        <end position="207"/>
    </location>
</feature>
<dbReference type="NCBIfam" id="TIGR00833">
    <property type="entry name" value="actII"/>
    <property type="match status" value="1"/>
</dbReference>
<evidence type="ECO:0000256" key="6">
    <source>
        <dbReference type="ARBA" id="ARBA00023136"/>
    </source>
</evidence>
<feature type="transmembrane region" description="Helical" evidence="7">
    <location>
        <begin position="247"/>
        <end position="266"/>
    </location>
</feature>